<evidence type="ECO:0000256" key="2">
    <source>
        <dbReference type="ARBA" id="ARBA00022490"/>
    </source>
</evidence>
<dbReference type="CDD" id="cd07016">
    <property type="entry name" value="S14_ClpP_1"/>
    <property type="match status" value="1"/>
</dbReference>
<comment type="similarity">
    <text evidence="1">Belongs to the peptidase S14 family.</text>
</comment>
<keyword evidence="2" id="KW-0963">Cytoplasm</keyword>
<proteinExistence type="inferred from homology"/>
<dbReference type="InterPro" id="IPR029045">
    <property type="entry name" value="ClpP/crotonase-like_dom_sf"/>
</dbReference>
<dbReference type="InterPro" id="IPR001907">
    <property type="entry name" value="ClpP"/>
</dbReference>
<organism evidence="5">
    <name type="scientific">virus sp. ct5rm7</name>
    <dbReference type="NCBI Taxonomy" id="2827298"/>
    <lineage>
        <taxon>Viruses</taxon>
    </lineage>
</organism>
<protein>
    <submittedName>
        <fullName evidence="5">ATP dependent Clp protease</fullName>
    </submittedName>
</protein>
<dbReference type="EMBL" id="BK059103">
    <property type="protein sequence ID" value="DAE30201.1"/>
    <property type="molecule type" value="Genomic_DNA"/>
</dbReference>
<reference evidence="5" key="1">
    <citation type="journal article" date="2021" name="Proc. Natl. Acad. Sci. U.S.A.">
        <title>A Catalog of Tens of Thousands of Viruses from Human Metagenomes Reveals Hidden Associations with Chronic Diseases.</title>
        <authorList>
            <person name="Tisza M.J."/>
            <person name="Buck C.B."/>
        </authorList>
    </citation>
    <scope>NUCLEOTIDE SEQUENCE</scope>
    <source>
        <strain evidence="5">Ct5rm7</strain>
    </source>
</reference>
<keyword evidence="3" id="KW-0378">Hydrolase</keyword>
<dbReference type="GO" id="GO:0009368">
    <property type="term" value="C:endopeptidase Clp complex"/>
    <property type="evidence" value="ECO:0007669"/>
    <property type="project" value="TreeGrafter"/>
</dbReference>
<dbReference type="GO" id="GO:0004176">
    <property type="term" value="F:ATP-dependent peptidase activity"/>
    <property type="evidence" value="ECO:0007669"/>
    <property type="project" value="InterPro"/>
</dbReference>
<dbReference type="Pfam" id="PF00574">
    <property type="entry name" value="CLP_protease"/>
    <property type="match status" value="1"/>
</dbReference>
<keyword evidence="5" id="KW-0645">Protease</keyword>
<dbReference type="GO" id="GO:0051117">
    <property type="term" value="F:ATPase binding"/>
    <property type="evidence" value="ECO:0007669"/>
    <property type="project" value="TreeGrafter"/>
</dbReference>
<evidence type="ECO:0000313" key="5">
    <source>
        <dbReference type="EMBL" id="DAE30201.1"/>
    </source>
</evidence>
<dbReference type="Gene3D" id="3.90.226.10">
    <property type="entry name" value="2-enoyl-CoA Hydratase, Chain A, domain 1"/>
    <property type="match status" value="1"/>
</dbReference>
<evidence type="ECO:0000256" key="1">
    <source>
        <dbReference type="ARBA" id="ARBA00007039"/>
    </source>
</evidence>
<sequence>MDINSLQYVVGEVRENEVATIRFFGRVTEETTSRFNDEFDFLENVIRPSCIRVLINSEGGSVLYGMSTYSTIAGAKVDTECIIEGVAASMASIIWAAGRRSLMRDYAILMIHNPMLPGEDADNGASDMVRAFTKQIETIYRKRFGLKAGHIRAIMDGEAGKDGTYFDAAAAVRAGIIPAGNILRTSKQLCERVQNEVAVLTDTTAIQELMSRVSAGDKLFETAGATLNQTENDMANENKTQGFEYGAIAASLGMKDKDVKDVMARISELAALEPKYKELEKSLSDAQTVIAGKEAAIQNLQKDLSTATAQLSTYQKKEREEQTSRIETLVENAITEGKIDREAKAQWVEMATANLALAESTLASIPAREKISAEIAGDPGNVHAAAGAAKTAEQLMAEKVTEVVGENFEFRKLK</sequence>
<accession>A0A8S5RGJ1</accession>
<dbReference type="InterPro" id="IPR023562">
    <property type="entry name" value="ClpP/TepA"/>
</dbReference>
<name>A0A8S5RGJ1_9VIRU</name>
<keyword evidence="4" id="KW-0175">Coiled coil</keyword>
<evidence type="ECO:0000256" key="4">
    <source>
        <dbReference type="SAM" id="Coils"/>
    </source>
</evidence>
<dbReference type="PANTHER" id="PTHR10381:SF70">
    <property type="entry name" value="ATP-DEPENDENT CLP PROTEASE PROTEOLYTIC SUBUNIT"/>
    <property type="match status" value="1"/>
</dbReference>
<dbReference type="PRINTS" id="PR00127">
    <property type="entry name" value="CLPPROTEASEP"/>
</dbReference>
<dbReference type="PANTHER" id="PTHR10381">
    <property type="entry name" value="ATP-DEPENDENT CLP PROTEASE PROTEOLYTIC SUBUNIT"/>
    <property type="match status" value="1"/>
</dbReference>
<dbReference type="SUPFAM" id="SSF52096">
    <property type="entry name" value="ClpP/crotonase"/>
    <property type="match status" value="1"/>
</dbReference>
<feature type="coiled-coil region" evidence="4">
    <location>
        <begin position="276"/>
        <end position="317"/>
    </location>
</feature>
<evidence type="ECO:0000256" key="3">
    <source>
        <dbReference type="ARBA" id="ARBA00022801"/>
    </source>
</evidence>
<dbReference type="GO" id="GO:0004252">
    <property type="term" value="F:serine-type endopeptidase activity"/>
    <property type="evidence" value="ECO:0007669"/>
    <property type="project" value="InterPro"/>
</dbReference>
<dbReference type="GO" id="GO:0006515">
    <property type="term" value="P:protein quality control for misfolded or incompletely synthesized proteins"/>
    <property type="evidence" value="ECO:0007669"/>
    <property type="project" value="TreeGrafter"/>
</dbReference>